<dbReference type="AlphaFoldDB" id="A0AAE0C8S3"/>
<keyword evidence="2" id="KW-1185">Reference proteome</keyword>
<name>A0AAE0C8S3_9CHLO</name>
<organism evidence="1 2">
    <name type="scientific">Cymbomonas tetramitiformis</name>
    <dbReference type="NCBI Taxonomy" id="36881"/>
    <lineage>
        <taxon>Eukaryota</taxon>
        <taxon>Viridiplantae</taxon>
        <taxon>Chlorophyta</taxon>
        <taxon>Pyramimonadophyceae</taxon>
        <taxon>Pyramimonadales</taxon>
        <taxon>Pyramimonadaceae</taxon>
        <taxon>Cymbomonas</taxon>
    </lineage>
</organism>
<dbReference type="EMBL" id="LGRX02027297">
    <property type="protein sequence ID" value="KAK3249465.1"/>
    <property type="molecule type" value="Genomic_DNA"/>
</dbReference>
<proteinExistence type="predicted"/>
<protein>
    <submittedName>
        <fullName evidence="1">Uncharacterized protein</fullName>
    </submittedName>
</protein>
<comment type="caution">
    <text evidence="1">The sequence shown here is derived from an EMBL/GenBank/DDBJ whole genome shotgun (WGS) entry which is preliminary data.</text>
</comment>
<gene>
    <name evidence="1" type="ORF">CYMTET_41104</name>
</gene>
<dbReference type="Proteomes" id="UP001190700">
    <property type="component" value="Unassembled WGS sequence"/>
</dbReference>
<sequence>MADLCSHPTEDVDPLDEEFYAACKLISECRTTLDEHLPNLKCESIRTDGGVQWRSGGLVDEVFLTSAQLKKHLVYAETQKERGNDDFEVQPTWIMMAQKSQGDETFAFAATAIDSEHAVPAGWGH</sequence>
<evidence type="ECO:0000313" key="2">
    <source>
        <dbReference type="Proteomes" id="UP001190700"/>
    </source>
</evidence>
<evidence type="ECO:0000313" key="1">
    <source>
        <dbReference type="EMBL" id="KAK3249465.1"/>
    </source>
</evidence>
<accession>A0AAE0C8S3</accession>
<reference evidence="1 2" key="1">
    <citation type="journal article" date="2015" name="Genome Biol. Evol.">
        <title>Comparative Genomics of a Bacterivorous Green Alga Reveals Evolutionary Causalities and Consequences of Phago-Mixotrophic Mode of Nutrition.</title>
        <authorList>
            <person name="Burns J.A."/>
            <person name="Paasch A."/>
            <person name="Narechania A."/>
            <person name="Kim E."/>
        </authorList>
    </citation>
    <scope>NUCLEOTIDE SEQUENCE [LARGE SCALE GENOMIC DNA]</scope>
    <source>
        <strain evidence="1 2">PLY_AMNH</strain>
    </source>
</reference>